<dbReference type="AlphaFoldDB" id="A0A645I9R0"/>
<sequence>MLCVDPALLGQSHGVAGHRSEMAKINSVLAFELDLRAIGAHRHHVRVQDRVLVVRSADRDAQPVAHRAGSLDSAS</sequence>
<comment type="caution">
    <text evidence="1">The sequence shown here is derived from an EMBL/GenBank/DDBJ whole genome shotgun (WGS) entry which is preliminary data.</text>
</comment>
<proteinExistence type="predicted"/>
<name>A0A645I9R0_9ZZZZ</name>
<gene>
    <name evidence="1" type="ORF">SDC9_195444</name>
</gene>
<protein>
    <submittedName>
        <fullName evidence="1">Uncharacterized protein</fullName>
    </submittedName>
</protein>
<organism evidence="1">
    <name type="scientific">bioreactor metagenome</name>
    <dbReference type="NCBI Taxonomy" id="1076179"/>
    <lineage>
        <taxon>unclassified sequences</taxon>
        <taxon>metagenomes</taxon>
        <taxon>ecological metagenomes</taxon>
    </lineage>
</organism>
<evidence type="ECO:0000313" key="1">
    <source>
        <dbReference type="EMBL" id="MPN47840.1"/>
    </source>
</evidence>
<dbReference type="EMBL" id="VSSQ01109637">
    <property type="protein sequence ID" value="MPN47840.1"/>
    <property type="molecule type" value="Genomic_DNA"/>
</dbReference>
<accession>A0A645I9R0</accession>
<reference evidence="1" key="1">
    <citation type="submission" date="2019-08" db="EMBL/GenBank/DDBJ databases">
        <authorList>
            <person name="Kucharzyk K."/>
            <person name="Murdoch R.W."/>
            <person name="Higgins S."/>
            <person name="Loffler F."/>
        </authorList>
    </citation>
    <scope>NUCLEOTIDE SEQUENCE</scope>
</reference>